<gene>
    <name evidence="1" type="ORF">ACFQGB_18780</name>
</gene>
<organism evidence="1 2">
    <name type="scientific">Halorubellus litoreus</name>
    <dbReference type="NCBI Taxonomy" id="755308"/>
    <lineage>
        <taxon>Archaea</taxon>
        <taxon>Methanobacteriati</taxon>
        <taxon>Methanobacteriota</taxon>
        <taxon>Stenosarchaea group</taxon>
        <taxon>Halobacteria</taxon>
        <taxon>Halobacteriales</taxon>
        <taxon>Halorubellaceae</taxon>
        <taxon>Halorubellus</taxon>
    </lineage>
</organism>
<evidence type="ECO:0000313" key="2">
    <source>
        <dbReference type="Proteomes" id="UP001596395"/>
    </source>
</evidence>
<accession>A0ABD5VMB9</accession>
<sequence>MIDTTTHRLAHGITLPGRTQRALEEPMAVTLYKKGGVYQVRKQDNSTYLVDIVNGTCTCPDPHDHDKHQRRVERELELDRVPTIGGSIP</sequence>
<keyword evidence="2" id="KW-1185">Reference proteome</keyword>
<dbReference type="EMBL" id="JBHSXN010000004">
    <property type="protein sequence ID" value="MFC6954918.1"/>
    <property type="molecule type" value="Genomic_DNA"/>
</dbReference>
<evidence type="ECO:0000313" key="1">
    <source>
        <dbReference type="EMBL" id="MFC6954918.1"/>
    </source>
</evidence>
<protein>
    <submittedName>
        <fullName evidence="1">Uncharacterized protein</fullName>
    </submittedName>
</protein>
<dbReference type="RefSeq" id="WP_336351857.1">
    <property type="nucleotide sequence ID" value="NZ_JAZAQL010000004.1"/>
</dbReference>
<reference evidence="1 2" key="1">
    <citation type="journal article" date="2019" name="Int. J. Syst. Evol. Microbiol.">
        <title>The Global Catalogue of Microorganisms (GCM) 10K type strain sequencing project: providing services to taxonomists for standard genome sequencing and annotation.</title>
        <authorList>
            <consortium name="The Broad Institute Genomics Platform"/>
            <consortium name="The Broad Institute Genome Sequencing Center for Infectious Disease"/>
            <person name="Wu L."/>
            <person name="Ma J."/>
        </authorList>
    </citation>
    <scope>NUCLEOTIDE SEQUENCE [LARGE SCALE GENOMIC DNA]</scope>
    <source>
        <strain evidence="1 2">GX26</strain>
    </source>
</reference>
<name>A0ABD5VMB9_9EURY</name>
<dbReference type="AlphaFoldDB" id="A0ABD5VMB9"/>
<comment type="caution">
    <text evidence="1">The sequence shown here is derived from an EMBL/GenBank/DDBJ whole genome shotgun (WGS) entry which is preliminary data.</text>
</comment>
<proteinExistence type="predicted"/>
<dbReference type="Proteomes" id="UP001596395">
    <property type="component" value="Unassembled WGS sequence"/>
</dbReference>